<dbReference type="EMBL" id="MU001766">
    <property type="protein sequence ID" value="KAF2799314.1"/>
    <property type="molecule type" value="Genomic_DNA"/>
</dbReference>
<keyword evidence="2" id="KW-0496">Mitochondrion</keyword>
<evidence type="ECO:0000256" key="1">
    <source>
        <dbReference type="ARBA" id="ARBA00004173"/>
    </source>
</evidence>
<reference evidence="7" key="1">
    <citation type="journal article" date="2020" name="Stud. Mycol.">
        <title>101 Dothideomycetes genomes: a test case for predicting lifestyles and emergence of pathogens.</title>
        <authorList>
            <person name="Haridas S."/>
            <person name="Albert R."/>
            <person name="Binder M."/>
            <person name="Bloem J."/>
            <person name="Labutti K."/>
            <person name="Salamov A."/>
            <person name="Andreopoulos B."/>
            <person name="Baker S."/>
            <person name="Barry K."/>
            <person name="Bills G."/>
            <person name="Bluhm B."/>
            <person name="Cannon C."/>
            <person name="Castanera R."/>
            <person name="Culley D."/>
            <person name="Daum C."/>
            <person name="Ezra D."/>
            <person name="Gonzalez J."/>
            <person name="Henrissat B."/>
            <person name="Kuo A."/>
            <person name="Liang C."/>
            <person name="Lipzen A."/>
            <person name="Lutzoni F."/>
            <person name="Magnuson J."/>
            <person name="Mondo S."/>
            <person name="Nolan M."/>
            <person name="Ohm R."/>
            <person name="Pangilinan J."/>
            <person name="Park H.-J."/>
            <person name="Ramirez L."/>
            <person name="Alfaro M."/>
            <person name="Sun H."/>
            <person name="Tritt A."/>
            <person name="Yoshinaga Y."/>
            <person name="Zwiers L.-H."/>
            <person name="Turgeon B."/>
            <person name="Goodwin S."/>
            <person name="Spatafora J."/>
            <person name="Crous P."/>
            <person name="Grigoriev I."/>
        </authorList>
    </citation>
    <scope>NUCLEOTIDE SEQUENCE</scope>
    <source>
        <strain evidence="7">CBS 109.77</strain>
    </source>
</reference>
<accession>A0A6A6XU89</accession>
<dbReference type="InterPro" id="IPR036610">
    <property type="entry name" value="PEBP-like_sf"/>
</dbReference>
<dbReference type="AlphaFoldDB" id="A0A6A6XU89"/>
<dbReference type="GO" id="GO:0005739">
    <property type="term" value="C:mitochondrion"/>
    <property type="evidence" value="ECO:0007669"/>
    <property type="project" value="UniProtKB-SubCell"/>
</dbReference>
<dbReference type="CDD" id="cd00866">
    <property type="entry name" value="PEBP_euk"/>
    <property type="match status" value="1"/>
</dbReference>
<dbReference type="PANTHER" id="PTHR11362:SF82">
    <property type="entry name" value="PHOSPHATIDYLETHANOLAMINE-BINDING PROTEIN 4"/>
    <property type="match status" value="1"/>
</dbReference>
<evidence type="ECO:0000313" key="7">
    <source>
        <dbReference type="EMBL" id="KAF2799314.1"/>
    </source>
</evidence>
<organism evidence="7 8">
    <name type="scientific">Melanomma pulvis-pyrius CBS 109.77</name>
    <dbReference type="NCBI Taxonomy" id="1314802"/>
    <lineage>
        <taxon>Eukaryota</taxon>
        <taxon>Fungi</taxon>
        <taxon>Dikarya</taxon>
        <taxon>Ascomycota</taxon>
        <taxon>Pezizomycotina</taxon>
        <taxon>Dothideomycetes</taxon>
        <taxon>Pleosporomycetidae</taxon>
        <taxon>Pleosporales</taxon>
        <taxon>Melanommataceae</taxon>
        <taxon>Melanomma</taxon>
    </lineage>
</organism>
<proteinExistence type="inferred from homology"/>
<evidence type="ECO:0000256" key="5">
    <source>
        <dbReference type="ARBA" id="ARBA00039444"/>
    </source>
</evidence>
<dbReference type="InterPro" id="IPR035810">
    <property type="entry name" value="PEBP_euk"/>
</dbReference>
<dbReference type="Gene3D" id="3.90.280.10">
    <property type="entry name" value="PEBP-like"/>
    <property type="match status" value="1"/>
</dbReference>
<dbReference type="SUPFAM" id="SSF49777">
    <property type="entry name" value="PEBP-like"/>
    <property type="match status" value="1"/>
</dbReference>
<dbReference type="InterPro" id="IPR008914">
    <property type="entry name" value="PEBP"/>
</dbReference>
<comment type="similarity">
    <text evidence="4">Belongs to the phosphatidylethanolamine-binding protein family. Mitochondrion-specific ribosomal protein mL38 subfamily.</text>
</comment>
<evidence type="ECO:0000313" key="8">
    <source>
        <dbReference type="Proteomes" id="UP000799757"/>
    </source>
</evidence>
<dbReference type="OrthoDB" id="2153661at2759"/>
<dbReference type="FunFam" id="1.20.58.1180:FF:000001">
    <property type="entry name" value="Mitochondrial large ribosomal subunit YmL35"/>
    <property type="match status" value="1"/>
</dbReference>
<feature type="region of interest" description="Disordered" evidence="6">
    <location>
        <begin position="41"/>
        <end position="94"/>
    </location>
</feature>
<dbReference type="Pfam" id="PF01161">
    <property type="entry name" value="PBP"/>
    <property type="match status" value="1"/>
</dbReference>
<name>A0A6A6XU89_9PLEO</name>
<dbReference type="Gene3D" id="1.20.58.1180">
    <property type="match status" value="1"/>
</dbReference>
<evidence type="ECO:0000256" key="4">
    <source>
        <dbReference type="ARBA" id="ARBA00038016"/>
    </source>
</evidence>
<dbReference type="PANTHER" id="PTHR11362">
    <property type="entry name" value="PHOSPHATIDYLETHANOLAMINE-BINDING PROTEIN"/>
    <property type="match status" value="1"/>
</dbReference>
<protein>
    <recommendedName>
        <fullName evidence="5">Large ribosomal subunit protein mL38</fullName>
    </recommendedName>
</protein>
<dbReference type="FunFam" id="3.90.280.10:FF:000004">
    <property type="entry name" value="Mitochondrial large ribosomal subunit YmL35"/>
    <property type="match status" value="1"/>
</dbReference>
<comment type="subcellular location">
    <subcellularLocation>
        <location evidence="1">Mitochondrion</location>
    </subcellularLocation>
</comment>
<dbReference type="Proteomes" id="UP000799757">
    <property type="component" value="Unassembled WGS sequence"/>
</dbReference>
<evidence type="ECO:0000256" key="2">
    <source>
        <dbReference type="ARBA" id="ARBA00023128"/>
    </source>
</evidence>
<comment type="function">
    <text evidence="3">Component of the mitochondrial ribosome (mitoribosome), a dedicated translation machinery responsible for the synthesis of mitochondrial genome-encoded proteins, including at least some of the essential transmembrane subunits of the mitochondrial respiratory chain. The mitoribosomes are attached to the mitochondrial inner membrane and translation products are cotranslationally integrated into the membrane.</text>
</comment>
<evidence type="ECO:0000256" key="6">
    <source>
        <dbReference type="SAM" id="MobiDB-lite"/>
    </source>
</evidence>
<feature type="compositionally biased region" description="Low complexity" evidence="6">
    <location>
        <begin position="47"/>
        <end position="58"/>
    </location>
</feature>
<gene>
    <name evidence="7" type="ORF">K505DRAFT_413730</name>
</gene>
<evidence type="ECO:0000256" key="3">
    <source>
        <dbReference type="ARBA" id="ARBA00037226"/>
    </source>
</evidence>
<keyword evidence="8" id="KW-1185">Reference proteome</keyword>
<sequence length="467" mass="53446">MASVKPSLRQFNACLRCVRQAGNTTGPLNRSPLRLFSTTKSAREEVPAQPTTPSAASTPLPPPVEPKISTDAQTPAESPSKHDLMKKWGPLNPNLVESKRDERRLLRRDGIQPVGSRRRRAVLRRSAMRNTPEVPFEQLPYQCFQEARKFLADDRQEKIKQIETQTLRLKNLMAQDPTVSGGVEAKEARIRSMRNHLNDLVILADINDPIVKKNFEDGMGDMNKPIYRYLADQKWRKYKRLILEQRIQQLNLVPDLLPALDLKVDIDLAFGRKKIAPGEFVDSRMSETLPRLTVQTFEQGKKLVTVVVVDPDVPVPKQNTFTYRLHFIASNIPISPTDTSIPLTRIEQDDKKALNPEDRKIAVPWFPPWANKGAPYHRLAIFVLEQDQGMTLNVNEIKNTKRAGFILRSFVDRNKLKPIGATLFRTKWDENMAGVMERAGLGNLANVEFKRQRVEPLPYKRRTERMR</sequence>